<dbReference type="STRING" id="195883.A0A482WQC8"/>
<proteinExistence type="predicted"/>
<gene>
    <name evidence="3" type="ORF">LSTR_LSTR006277</name>
</gene>
<protein>
    <recommendedName>
        <fullName evidence="2">Ints3-like C-terminal domain-containing protein</fullName>
    </recommendedName>
</protein>
<dbReference type="EMBL" id="QKKF02027474">
    <property type="protein sequence ID" value="RZF35819.1"/>
    <property type="molecule type" value="Genomic_DNA"/>
</dbReference>
<evidence type="ECO:0000256" key="1">
    <source>
        <dbReference type="SAM" id="MobiDB-lite"/>
    </source>
</evidence>
<sequence length="103" mass="11285">MLRQHRPTADLVKQLLSRDSRVAGDDFVESALLCWCRGGRAEEERLGELVGALLTQRCCHTSPNKRKRGAGGGGASTAAASREQPTCERILSHLDRLSTHFNV</sequence>
<comment type="caution">
    <text evidence="3">The sequence shown here is derived from an EMBL/GenBank/DDBJ whole genome shotgun (WGS) entry which is preliminary data.</text>
</comment>
<organism evidence="3 4">
    <name type="scientific">Laodelphax striatellus</name>
    <name type="common">Small brown planthopper</name>
    <name type="synonym">Delphax striatella</name>
    <dbReference type="NCBI Taxonomy" id="195883"/>
    <lineage>
        <taxon>Eukaryota</taxon>
        <taxon>Metazoa</taxon>
        <taxon>Ecdysozoa</taxon>
        <taxon>Arthropoda</taxon>
        <taxon>Hexapoda</taxon>
        <taxon>Insecta</taxon>
        <taxon>Pterygota</taxon>
        <taxon>Neoptera</taxon>
        <taxon>Paraneoptera</taxon>
        <taxon>Hemiptera</taxon>
        <taxon>Auchenorrhyncha</taxon>
        <taxon>Fulgoroidea</taxon>
        <taxon>Delphacidae</taxon>
        <taxon>Criomorphinae</taxon>
        <taxon>Laodelphax</taxon>
    </lineage>
</organism>
<dbReference type="OrthoDB" id="2021145at2759"/>
<feature type="domain" description="Ints3-like C-terminal" evidence="2">
    <location>
        <begin position="1"/>
        <end position="100"/>
    </location>
</feature>
<reference evidence="3 4" key="1">
    <citation type="journal article" date="2017" name="Gigascience">
        <title>Genome sequence of the small brown planthopper, Laodelphax striatellus.</title>
        <authorList>
            <person name="Zhu J."/>
            <person name="Jiang F."/>
            <person name="Wang X."/>
            <person name="Yang P."/>
            <person name="Bao Y."/>
            <person name="Zhao W."/>
            <person name="Wang W."/>
            <person name="Lu H."/>
            <person name="Wang Q."/>
            <person name="Cui N."/>
            <person name="Li J."/>
            <person name="Chen X."/>
            <person name="Luo L."/>
            <person name="Yu J."/>
            <person name="Kang L."/>
            <person name="Cui F."/>
        </authorList>
    </citation>
    <scope>NUCLEOTIDE SEQUENCE [LARGE SCALE GENOMIC DNA]</scope>
    <source>
        <strain evidence="3">Lst14</strain>
    </source>
</reference>
<feature type="region of interest" description="Disordered" evidence="1">
    <location>
        <begin position="62"/>
        <end position="86"/>
    </location>
</feature>
<dbReference type="InParanoid" id="A0A482WQC8"/>
<name>A0A482WQC8_LAOST</name>
<evidence type="ECO:0000313" key="4">
    <source>
        <dbReference type="Proteomes" id="UP000291343"/>
    </source>
</evidence>
<dbReference type="Pfam" id="PF24566">
    <property type="entry name" value="HEAT_Ints3_C"/>
    <property type="match status" value="1"/>
</dbReference>
<evidence type="ECO:0000259" key="2">
    <source>
        <dbReference type="Pfam" id="PF24566"/>
    </source>
</evidence>
<dbReference type="SMR" id="A0A482WQC8"/>
<dbReference type="InterPro" id="IPR056518">
    <property type="entry name" value="HEAT_Ints3_C"/>
</dbReference>
<dbReference type="Proteomes" id="UP000291343">
    <property type="component" value="Unassembled WGS sequence"/>
</dbReference>
<keyword evidence="4" id="KW-1185">Reference proteome</keyword>
<evidence type="ECO:0000313" key="3">
    <source>
        <dbReference type="EMBL" id="RZF35819.1"/>
    </source>
</evidence>
<accession>A0A482WQC8</accession>
<dbReference type="AlphaFoldDB" id="A0A482WQC8"/>